<gene>
    <name evidence="1" type="ORF">T11_10418</name>
</gene>
<dbReference type="Proteomes" id="UP000055024">
    <property type="component" value="Unassembled WGS sequence"/>
</dbReference>
<accession>A0A0V1GJV3</accession>
<protein>
    <submittedName>
        <fullName evidence="1">Uncharacterized protein</fullName>
    </submittedName>
</protein>
<evidence type="ECO:0000313" key="1">
    <source>
        <dbReference type="EMBL" id="KRY98430.1"/>
    </source>
</evidence>
<proteinExistence type="predicted"/>
<dbReference type="EMBL" id="JYDP01001374">
    <property type="protein sequence ID" value="KRY98430.1"/>
    <property type="molecule type" value="Genomic_DNA"/>
</dbReference>
<keyword evidence="2" id="KW-1185">Reference proteome</keyword>
<name>A0A0V1GJV3_9BILA</name>
<evidence type="ECO:0000313" key="2">
    <source>
        <dbReference type="Proteomes" id="UP000055024"/>
    </source>
</evidence>
<reference evidence="1 2" key="1">
    <citation type="submission" date="2015-01" db="EMBL/GenBank/DDBJ databases">
        <title>Evolution of Trichinella species and genotypes.</title>
        <authorList>
            <person name="Korhonen P.K."/>
            <person name="Edoardo P."/>
            <person name="Giuseppe L.R."/>
            <person name="Gasser R.B."/>
        </authorList>
    </citation>
    <scope>NUCLEOTIDE SEQUENCE [LARGE SCALE GENOMIC DNA]</scope>
    <source>
        <strain evidence="1">ISS1029</strain>
    </source>
</reference>
<sequence length="31" mass="3560">MLGPVYISSLLVYVFNEELGTLMLDLWKDTV</sequence>
<dbReference type="AlphaFoldDB" id="A0A0V1GJV3"/>
<organism evidence="1 2">
    <name type="scientific">Trichinella zimbabwensis</name>
    <dbReference type="NCBI Taxonomy" id="268475"/>
    <lineage>
        <taxon>Eukaryota</taxon>
        <taxon>Metazoa</taxon>
        <taxon>Ecdysozoa</taxon>
        <taxon>Nematoda</taxon>
        <taxon>Enoplea</taxon>
        <taxon>Dorylaimia</taxon>
        <taxon>Trichinellida</taxon>
        <taxon>Trichinellidae</taxon>
        <taxon>Trichinella</taxon>
    </lineage>
</organism>
<comment type="caution">
    <text evidence="1">The sequence shown here is derived from an EMBL/GenBank/DDBJ whole genome shotgun (WGS) entry which is preliminary data.</text>
</comment>